<sequence length="60" mass="7016">MMKVIMSKVILKLKCKCIKFITQLFINQPITSVDMMKKKNTRLAIREIFLNQLAEKGGWT</sequence>
<dbReference type="AlphaFoldDB" id="A0A3B0WI84"/>
<dbReference type="EMBL" id="UOFD01000042">
    <property type="protein sequence ID" value="VAW52200.1"/>
    <property type="molecule type" value="Genomic_DNA"/>
</dbReference>
<protein>
    <submittedName>
        <fullName evidence="1">Uncharacterized protein</fullName>
    </submittedName>
</protein>
<accession>A0A3B0WI84</accession>
<organism evidence="1">
    <name type="scientific">hydrothermal vent metagenome</name>
    <dbReference type="NCBI Taxonomy" id="652676"/>
    <lineage>
        <taxon>unclassified sequences</taxon>
        <taxon>metagenomes</taxon>
        <taxon>ecological metagenomes</taxon>
    </lineage>
</organism>
<evidence type="ECO:0000313" key="1">
    <source>
        <dbReference type="EMBL" id="VAW52200.1"/>
    </source>
</evidence>
<reference evidence="1" key="1">
    <citation type="submission" date="2018-06" db="EMBL/GenBank/DDBJ databases">
        <authorList>
            <person name="Zhirakovskaya E."/>
        </authorList>
    </citation>
    <scope>NUCLEOTIDE SEQUENCE</scope>
</reference>
<proteinExistence type="predicted"/>
<name>A0A3B0WI84_9ZZZZ</name>
<gene>
    <name evidence="1" type="ORF">MNBD_GAMMA06-225</name>
</gene>